<keyword evidence="7" id="KW-0256">Endoplasmic reticulum</keyword>
<evidence type="ECO:0000313" key="15">
    <source>
        <dbReference type="EMBL" id="KAA0156821.1"/>
    </source>
</evidence>
<evidence type="ECO:0000313" key="18">
    <source>
        <dbReference type="Proteomes" id="UP000323011"/>
    </source>
</evidence>
<dbReference type="SUPFAM" id="SSF52833">
    <property type="entry name" value="Thioredoxin-like"/>
    <property type="match status" value="2"/>
</dbReference>
<feature type="region of interest" description="Disordered" evidence="12">
    <location>
        <begin position="142"/>
        <end position="176"/>
    </location>
</feature>
<accession>A0A5A8DQB4</accession>
<feature type="chain" id="PRO_5036365957" description="protein disulfide-isomerase" evidence="13">
    <location>
        <begin position="25"/>
        <end position="447"/>
    </location>
</feature>
<keyword evidence="6" id="KW-0677">Repeat</keyword>
<dbReference type="InterPro" id="IPR017937">
    <property type="entry name" value="Thioredoxin_CS"/>
</dbReference>
<dbReference type="OMA" id="KQKLWGW"/>
<dbReference type="Gene3D" id="3.40.30.10">
    <property type="entry name" value="Glutaredoxin"/>
    <property type="match status" value="2"/>
</dbReference>
<keyword evidence="18" id="KW-1185">Reference proteome</keyword>
<dbReference type="Pfam" id="PF24541">
    <property type="entry name" value="Thioredox_PDIA6_C"/>
    <property type="match status" value="1"/>
</dbReference>
<dbReference type="CDD" id="cd03001">
    <property type="entry name" value="PDI_a_P5"/>
    <property type="match status" value="1"/>
</dbReference>
<evidence type="ECO:0000256" key="12">
    <source>
        <dbReference type="SAM" id="MobiDB-lite"/>
    </source>
</evidence>
<evidence type="ECO:0000256" key="7">
    <source>
        <dbReference type="ARBA" id="ARBA00022824"/>
    </source>
</evidence>
<dbReference type="GO" id="GO:0034976">
    <property type="term" value="P:response to endoplasmic reticulum stress"/>
    <property type="evidence" value="ECO:0007669"/>
    <property type="project" value="TreeGrafter"/>
</dbReference>
<comment type="subcellular location">
    <subcellularLocation>
        <location evidence="2">Endoplasmic reticulum lumen</location>
    </subcellularLocation>
</comment>
<comment type="similarity">
    <text evidence="3 11">Belongs to the protein disulfide isomerase family.</text>
</comment>
<sequence>MRPLSAVLAAAAVLGLAAVKPAAALYSKRDDVIEVTDATFKDEVTKADGVVAVEFYAPWCGHCKNLAPEWKRAAAALKGVAKVVALDASSGSSVASKFGVQGFPTIKIFGANKRSPSDYNGARTSDGIVDAVMKEVRALVAKRTGKKASGGSSSGGGGSKQRRNADASQPGGGKQVVTLTDADFDARVMGSDEPWLVEFYAPWCGHCKNLAPEWAAAAEALEGDVNVAAVDATQHASVASRFGVRGYPTIKYIPAGASSDADVQDYNGGRDASSITQWAQARLQAEGGSAGGPVELTSQAVFDKECKKQRICIIALLPHIATEGKERREARLATMQAAVKASKAPQFRLLWTSEAQQPAVEEAFGMRGSLPSVVAVSRSKKAFARHRGPVDEEGIGSFLSGLVSGRVRPALAKGGLPAIATVEPWDGQDAPEEEDDIDLEELLGESL</sequence>
<dbReference type="Proteomes" id="UP000324907">
    <property type="component" value="Unassembled WGS sequence"/>
</dbReference>
<name>A0A5A8DQB4_CAFRO</name>
<evidence type="ECO:0000259" key="14">
    <source>
        <dbReference type="PROSITE" id="PS51352"/>
    </source>
</evidence>
<dbReference type="InterPro" id="IPR013766">
    <property type="entry name" value="Thioredoxin_domain"/>
</dbReference>
<evidence type="ECO:0000256" key="2">
    <source>
        <dbReference type="ARBA" id="ARBA00004319"/>
    </source>
</evidence>
<protein>
    <recommendedName>
        <fullName evidence="4">protein disulfide-isomerase</fullName>
        <ecNumber evidence="4">5.3.4.1</ecNumber>
    </recommendedName>
</protein>
<dbReference type="Proteomes" id="UP000325113">
    <property type="component" value="Unassembled WGS sequence"/>
</dbReference>
<dbReference type="NCBIfam" id="TIGR01126">
    <property type="entry name" value="pdi_dom"/>
    <property type="match status" value="2"/>
</dbReference>
<keyword evidence="9" id="KW-0413">Isomerase</keyword>
<dbReference type="PANTHER" id="PTHR45815:SF3">
    <property type="entry name" value="PROTEIN DISULFIDE-ISOMERASE A6"/>
    <property type="match status" value="1"/>
</dbReference>
<dbReference type="PROSITE" id="PS51352">
    <property type="entry name" value="THIOREDOXIN_2"/>
    <property type="match status" value="2"/>
</dbReference>
<dbReference type="AlphaFoldDB" id="A0A5A8DQB4"/>
<reference evidence="18 19" key="1">
    <citation type="submission" date="2019-07" db="EMBL/GenBank/DDBJ databases">
        <title>Genomes of Cafeteria roenbergensis.</title>
        <authorList>
            <person name="Fischer M.G."/>
            <person name="Hackl T."/>
            <person name="Roman M."/>
        </authorList>
    </citation>
    <scope>NUCLEOTIDE SEQUENCE [LARGE SCALE GENOMIC DNA]</scope>
    <source>
        <strain evidence="15 18">BVI</strain>
        <strain evidence="16 20">Cflag</strain>
        <strain evidence="17 19">RCC970-E3</strain>
    </source>
</reference>
<dbReference type="EC" id="5.3.4.1" evidence="4"/>
<dbReference type="InterPro" id="IPR005788">
    <property type="entry name" value="PDI_thioredoxin-like_dom"/>
</dbReference>
<dbReference type="EMBL" id="VLTL01000033">
    <property type="protein sequence ID" value="KAA0167582.1"/>
    <property type="molecule type" value="Genomic_DNA"/>
</dbReference>
<keyword evidence="10" id="KW-0676">Redox-active center</keyword>
<gene>
    <name evidence="17" type="ORF">FNF28_02796</name>
    <name evidence="15" type="ORF">FNF29_00931</name>
    <name evidence="16" type="ORF">FNF31_04898</name>
</gene>
<feature type="domain" description="Thioredoxin" evidence="14">
    <location>
        <begin position="142"/>
        <end position="284"/>
    </location>
</feature>
<keyword evidence="5 13" id="KW-0732">Signal</keyword>
<proteinExistence type="inferred from homology"/>
<evidence type="ECO:0000313" key="19">
    <source>
        <dbReference type="Proteomes" id="UP000324907"/>
    </source>
</evidence>
<feature type="domain" description="Thioredoxin" evidence="14">
    <location>
        <begin position="14"/>
        <end position="138"/>
    </location>
</feature>
<dbReference type="GO" id="GO:0005788">
    <property type="term" value="C:endoplasmic reticulum lumen"/>
    <property type="evidence" value="ECO:0007669"/>
    <property type="project" value="UniProtKB-SubCell"/>
</dbReference>
<dbReference type="GO" id="GO:0015035">
    <property type="term" value="F:protein-disulfide reductase activity"/>
    <property type="evidence" value="ECO:0007669"/>
    <property type="project" value="TreeGrafter"/>
</dbReference>
<dbReference type="GO" id="GO:0003756">
    <property type="term" value="F:protein disulfide isomerase activity"/>
    <property type="evidence" value="ECO:0007669"/>
    <property type="project" value="UniProtKB-EC"/>
</dbReference>
<dbReference type="Proteomes" id="UP000323011">
    <property type="component" value="Unassembled WGS sequence"/>
</dbReference>
<feature type="signal peptide" evidence="13">
    <location>
        <begin position="1"/>
        <end position="24"/>
    </location>
</feature>
<evidence type="ECO:0000256" key="5">
    <source>
        <dbReference type="ARBA" id="ARBA00022729"/>
    </source>
</evidence>
<dbReference type="EMBL" id="VLTN01000003">
    <property type="protein sequence ID" value="KAA0156821.1"/>
    <property type="molecule type" value="Genomic_DNA"/>
</dbReference>
<dbReference type="PANTHER" id="PTHR45815">
    <property type="entry name" value="PROTEIN DISULFIDE-ISOMERASE A6"/>
    <property type="match status" value="1"/>
</dbReference>
<evidence type="ECO:0000256" key="1">
    <source>
        <dbReference type="ARBA" id="ARBA00001182"/>
    </source>
</evidence>
<evidence type="ECO:0000256" key="8">
    <source>
        <dbReference type="ARBA" id="ARBA00023157"/>
    </source>
</evidence>
<evidence type="ECO:0000256" key="4">
    <source>
        <dbReference type="ARBA" id="ARBA00012723"/>
    </source>
</evidence>
<evidence type="ECO:0000256" key="6">
    <source>
        <dbReference type="ARBA" id="ARBA00022737"/>
    </source>
</evidence>
<organism evidence="17 19">
    <name type="scientific">Cafeteria roenbergensis</name>
    <name type="common">Marine flagellate</name>
    <dbReference type="NCBI Taxonomy" id="33653"/>
    <lineage>
        <taxon>Eukaryota</taxon>
        <taxon>Sar</taxon>
        <taxon>Stramenopiles</taxon>
        <taxon>Bigyra</taxon>
        <taxon>Opalozoa</taxon>
        <taxon>Bicosoecida</taxon>
        <taxon>Cafeteriaceae</taxon>
        <taxon>Cafeteria</taxon>
    </lineage>
</organism>
<dbReference type="InterPro" id="IPR036249">
    <property type="entry name" value="Thioredoxin-like_sf"/>
</dbReference>
<dbReference type="EMBL" id="VLTM01000055">
    <property type="protein sequence ID" value="KAA0159309.1"/>
    <property type="molecule type" value="Genomic_DNA"/>
</dbReference>
<evidence type="ECO:0000256" key="10">
    <source>
        <dbReference type="ARBA" id="ARBA00023284"/>
    </source>
</evidence>
<dbReference type="PRINTS" id="PR00421">
    <property type="entry name" value="THIOREDOXIN"/>
</dbReference>
<evidence type="ECO:0000256" key="9">
    <source>
        <dbReference type="ARBA" id="ARBA00023235"/>
    </source>
</evidence>
<dbReference type="PROSITE" id="PS00194">
    <property type="entry name" value="THIOREDOXIN_1"/>
    <property type="match status" value="1"/>
</dbReference>
<evidence type="ECO:0000256" key="3">
    <source>
        <dbReference type="ARBA" id="ARBA00006347"/>
    </source>
</evidence>
<dbReference type="Pfam" id="PF00085">
    <property type="entry name" value="Thioredoxin"/>
    <property type="match status" value="2"/>
</dbReference>
<evidence type="ECO:0000256" key="13">
    <source>
        <dbReference type="SAM" id="SignalP"/>
    </source>
</evidence>
<evidence type="ECO:0000313" key="16">
    <source>
        <dbReference type="EMBL" id="KAA0159309.1"/>
    </source>
</evidence>
<dbReference type="InterPro" id="IPR057305">
    <property type="entry name" value="Thioredox_PDIA6_C"/>
</dbReference>
<comment type="caution">
    <text evidence="17">The sequence shown here is derived from an EMBL/GenBank/DDBJ whole genome shotgun (WGS) entry which is preliminary data.</text>
</comment>
<evidence type="ECO:0000313" key="20">
    <source>
        <dbReference type="Proteomes" id="UP000325113"/>
    </source>
</evidence>
<evidence type="ECO:0000256" key="11">
    <source>
        <dbReference type="RuleBase" id="RU004208"/>
    </source>
</evidence>
<keyword evidence="8" id="KW-1015">Disulfide bond</keyword>
<comment type="catalytic activity">
    <reaction evidence="1">
        <text>Catalyzes the rearrangement of -S-S- bonds in proteins.</text>
        <dbReference type="EC" id="5.3.4.1"/>
    </reaction>
</comment>
<evidence type="ECO:0000313" key="17">
    <source>
        <dbReference type="EMBL" id="KAA0167582.1"/>
    </source>
</evidence>